<dbReference type="GO" id="GO:0006352">
    <property type="term" value="P:DNA-templated transcription initiation"/>
    <property type="evidence" value="ECO:0007669"/>
    <property type="project" value="InterPro"/>
</dbReference>
<keyword evidence="5" id="KW-0804">Transcription</keyword>
<dbReference type="Proteomes" id="UP000321805">
    <property type="component" value="Chromosome"/>
</dbReference>
<dbReference type="NCBIfam" id="TIGR02937">
    <property type="entry name" value="sigma70-ECF"/>
    <property type="match status" value="1"/>
</dbReference>
<gene>
    <name evidence="6" type="ORF">FSW04_24355</name>
</gene>
<keyword evidence="7" id="KW-1185">Reference proteome</keyword>
<protein>
    <submittedName>
        <fullName evidence="6">Sigma-70 family RNA polymerase sigma factor</fullName>
    </submittedName>
</protein>
<dbReference type="GO" id="GO:0003677">
    <property type="term" value="F:DNA binding"/>
    <property type="evidence" value="ECO:0007669"/>
    <property type="project" value="UniProtKB-KW"/>
</dbReference>
<dbReference type="KEGG" id="bsol:FSW04_24355"/>
<evidence type="ECO:0000256" key="1">
    <source>
        <dbReference type="ARBA" id="ARBA00010641"/>
    </source>
</evidence>
<dbReference type="PANTHER" id="PTHR43133">
    <property type="entry name" value="RNA POLYMERASE ECF-TYPE SIGMA FACTO"/>
    <property type="match status" value="1"/>
</dbReference>
<reference evidence="6 7" key="1">
    <citation type="journal article" date="2018" name="J. Microbiol.">
        <title>Baekduia soli gen. nov., sp. nov., a novel bacterium isolated from the soil of Baekdu Mountain and proposal of a novel family name, Baekduiaceae fam. nov.</title>
        <authorList>
            <person name="An D.S."/>
            <person name="Siddiqi M.Z."/>
            <person name="Kim K.H."/>
            <person name="Yu H.S."/>
            <person name="Im W.T."/>
        </authorList>
    </citation>
    <scope>NUCLEOTIDE SEQUENCE [LARGE SCALE GENOMIC DNA]</scope>
    <source>
        <strain evidence="6 7">BR7-21</strain>
    </source>
</reference>
<dbReference type="InterPro" id="IPR039425">
    <property type="entry name" value="RNA_pol_sigma-70-like"/>
</dbReference>
<evidence type="ECO:0000313" key="6">
    <source>
        <dbReference type="EMBL" id="QEC50408.1"/>
    </source>
</evidence>
<name>A0A5B8UC45_9ACTN</name>
<comment type="similarity">
    <text evidence="1">Belongs to the sigma-70 factor family. ECF subfamily.</text>
</comment>
<dbReference type="InterPro" id="IPR014284">
    <property type="entry name" value="RNA_pol_sigma-70_dom"/>
</dbReference>
<dbReference type="OrthoDB" id="9780326at2"/>
<keyword evidence="3" id="KW-0731">Sigma factor</keyword>
<evidence type="ECO:0000256" key="4">
    <source>
        <dbReference type="ARBA" id="ARBA00023125"/>
    </source>
</evidence>
<dbReference type="EMBL" id="CP042430">
    <property type="protein sequence ID" value="QEC50408.1"/>
    <property type="molecule type" value="Genomic_DNA"/>
</dbReference>
<dbReference type="AlphaFoldDB" id="A0A5B8UC45"/>
<dbReference type="SUPFAM" id="SSF88659">
    <property type="entry name" value="Sigma3 and sigma4 domains of RNA polymerase sigma factors"/>
    <property type="match status" value="1"/>
</dbReference>
<dbReference type="Gene3D" id="1.10.10.10">
    <property type="entry name" value="Winged helix-like DNA-binding domain superfamily/Winged helix DNA-binding domain"/>
    <property type="match status" value="1"/>
</dbReference>
<dbReference type="InterPro" id="IPR013325">
    <property type="entry name" value="RNA_pol_sigma_r2"/>
</dbReference>
<evidence type="ECO:0000313" key="7">
    <source>
        <dbReference type="Proteomes" id="UP000321805"/>
    </source>
</evidence>
<organism evidence="6 7">
    <name type="scientific">Baekduia soli</name>
    <dbReference type="NCBI Taxonomy" id="496014"/>
    <lineage>
        <taxon>Bacteria</taxon>
        <taxon>Bacillati</taxon>
        <taxon>Actinomycetota</taxon>
        <taxon>Thermoleophilia</taxon>
        <taxon>Solirubrobacterales</taxon>
        <taxon>Baekduiaceae</taxon>
        <taxon>Baekduia</taxon>
    </lineage>
</organism>
<dbReference type="SUPFAM" id="SSF88946">
    <property type="entry name" value="Sigma2 domain of RNA polymerase sigma factors"/>
    <property type="match status" value="1"/>
</dbReference>
<evidence type="ECO:0000256" key="5">
    <source>
        <dbReference type="ARBA" id="ARBA00023163"/>
    </source>
</evidence>
<accession>A0A5B8UC45</accession>
<dbReference type="PANTHER" id="PTHR43133:SF8">
    <property type="entry name" value="RNA POLYMERASE SIGMA FACTOR HI_1459-RELATED"/>
    <property type="match status" value="1"/>
</dbReference>
<dbReference type="GO" id="GO:0016987">
    <property type="term" value="F:sigma factor activity"/>
    <property type="evidence" value="ECO:0007669"/>
    <property type="project" value="UniProtKB-KW"/>
</dbReference>
<proteinExistence type="inferred from homology"/>
<dbReference type="InterPro" id="IPR036388">
    <property type="entry name" value="WH-like_DNA-bd_sf"/>
</dbReference>
<dbReference type="Gene3D" id="1.10.1740.10">
    <property type="match status" value="1"/>
</dbReference>
<keyword evidence="4" id="KW-0238">DNA-binding</keyword>
<evidence type="ECO:0000256" key="3">
    <source>
        <dbReference type="ARBA" id="ARBA00023082"/>
    </source>
</evidence>
<evidence type="ECO:0000256" key="2">
    <source>
        <dbReference type="ARBA" id="ARBA00023015"/>
    </source>
</evidence>
<sequence>MLAALRGEGPRHEEAVRELHALLLRAARFELGRRASALAQVRGEDREDLALQAADDAFVAIMGKLDGFRGESRFSTWAYKFALYEAAVRVRRRAWQHREVVLDPALWPALGDHADGPAARHERAELLTAIRELIGSALTPHQREVLVALTIQDVPIDVLAERLGSTRGALYKALHDARRALRSHLAAAGHDLAWIA</sequence>
<dbReference type="InterPro" id="IPR013324">
    <property type="entry name" value="RNA_pol_sigma_r3/r4-like"/>
</dbReference>
<keyword evidence="2" id="KW-0805">Transcription regulation</keyword>